<dbReference type="InterPro" id="IPR017923">
    <property type="entry name" value="TFIIS_N"/>
</dbReference>
<feature type="compositionally biased region" description="Low complexity" evidence="2">
    <location>
        <begin position="632"/>
        <end position="641"/>
    </location>
</feature>
<dbReference type="PANTHER" id="PTHR47292:SF1">
    <property type="entry name" value="TRANSCRIPTION ELONGATION FACTOR (TFIIS) FAMILY PROTEIN"/>
    <property type="match status" value="1"/>
</dbReference>
<evidence type="ECO:0000256" key="2">
    <source>
        <dbReference type="SAM" id="MobiDB-lite"/>
    </source>
</evidence>
<feature type="compositionally biased region" description="Basic and acidic residues" evidence="2">
    <location>
        <begin position="441"/>
        <end position="458"/>
    </location>
</feature>
<proteinExistence type="predicted"/>
<feature type="region of interest" description="Disordered" evidence="2">
    <location>
        <begin position="412"/>
        <end position="478"/>
    </location>
</feature>
<organism evidence="4 5">
    <name type="scientific">Penstemon smallii</name>
    <dbReference type="NCBI Taxonomy" id="265156"/>
    <lineage>
        <taxon>Eukaryota</taxon>
        <taxon>Viridiplantae</taxon>
        <taxon>Streptophyta</taxon>
        <taxon>Embryophyta</taxon>
        <taxon>Tracheophyta</taxon>
        <taxon>Spermatophyta</taxon>
        <taxon>Magnoliopsida</taxon>
        <taxon>eudicotyledons</taxon>
        <taxon>Gunneridae</taxon>
        <taxon>Pentapetalae</taxon>
        <taxon>asterids</taxon>
        <taxon>lamiids</taxon>
        <taxon>Lamiales</taxon>
        <taxon>Plantaginaceae</taxon>
        <taxon>Cheloneae</taxon>
        <taxon>Penstemon</taxon>
    </lineage>
</organism>
<reference evidence="4 5" key="1">
    <citation type="submission" date="2024-12" db="EMBL/GenBank/DDBJ databases">
        <title>The unique morphological basis and parallel evolutionary history of personate flowers in Penstemon.</title>
        <authorList>
            <person name="Depatie T.H."/>
            <person name="Wessinger C.A."/>
        </authorList>
    </citation>
    <scope>NUCLEOTIDE SEQUENCE [LARGE SCALE GENOMIC DNA]</scope>
    <source>
        <strain evidence="4">WTNN_2</strain>
        <tissue evidence="4">Leaf</tissue>
    </source>
</reference>
<evidence type="ECO:0000259" key="3">
    <source>
        <dbReference type="PROSITE" id="PS51319"/>
    </source>
</evidence>
<gene>
    <name evidence="4" type="ORF">ACJIZ3_024796</name>
</gene>
<evidence type="ECO:0000313" key="4">
    <source>
        <dbReference type="EMBL" id="KAL3840205.1"/>
    </source>
</evidence>
<dbReference type="Pfam" id="PF08711">
    <property type="entry name" value="Med26"/>
    <property type="match status" value="1"/>
</dbReference>
<dbReference type="PROSITE" id="PS51319">
    <property type="entry name" value="TFIIS_N"/>
    <property type="match status" value="1"/>
</dbReference>
<feature type="compositionally biased region" description="Polar residues" evidence="2">
    <location>
        <begin position="195"/>
        <end position="209"/>
    </location>
</feature>
<dbReference type="SUPFAM" id="SSF47676">
    <property type="entry name" value="Conserved domain common to transcription factors TFIIS, elongin A, CRSP70"/>
    <property type="match status" value="1"/>
</dbReference>
<dbReference type="Gene3D" id="1.20.930.10">
    <property type="entry name" value="Conserved domain common to transcription factors TFIIS, elongin A, CRSP70"/>
    <property type="match status" value="1"/>
</dbReference>
<sequence length="857" mass="93540">MNNGLTAPSRVRELMKDSILKNVGDSTKQWTAVASVIAATENTDCLDLFIELDGLHFIDKWLKDAQKLGSDTSNTFVEDSIFHLLLALEKLHVDYQKLVSSGIWKIVKDLRVHYSSMVQDKAKELFESWKRKRDIGTSLSDVGKIGTLSDNEVRRTDDTEPACGHSESSLGDASLSRETSVKEKGQESTRDDPVLSTSSDAVNPSQVESAHNLPNLLEPQVENDKPLGTTSVESCNLAVNKHTLDGLADFHQFEAPSDTTQTQPEKLISLEESKTSCSDAEDAINCANGDKTSCHEGSSCINFSSSGAFSTKEWVDRKHSILRQSSINENSLGNSKDSVTFPSGVVHNGKIKTRDLDISDHELANNNNIFKIEMNRGLHRADNKSDVELDYGIVDPLELARQVAIEVEREVGDYREQSCSSPEKGLRQPESPNSVSVQKSDSTEDSLKEVANDLDTKQTNRTQVMETPQVTEAAQEEAKAEKGLCNFDLNQEVWSEDNDHLRNQSSTPVSIVSASRAAAAPGLPVAPLQFEGSLGWKGSSAKSAFRPASPRSSSELRIGCLDFDLNVSESDDGRTGPDKHVPLSLTLPSVKTNSRSEHLGLDLNLSSENGGVLLDWRIGQFFSQGNSHDSRSYSSPSSSKQHSSKNFDLNDQPSYPNNSSDHSYLSKLSQNVDICGSIQSNDSVISLMGARVEVNRKDLVSQTPPLQNGRTPGLAFDVNLGRSGSFSGIGSVVPYTDSLVYGTAKPYSSTVYGHGGPIPYMVDSRGATVPVFSQPPFVMNMTNSTPSNGLGPSRSTFDLNSGMMVESGSRDPAGFGQFLNSGQVRSMDEQLRSNGKRKEPDNGLEHYPFKHYTLPWK</sequence>
<dbReference type="EMBL" id="JBJXBP010000003">
    <property type="protein sequence ID" value="KAL3840205.1"/>
    <property type="molecule type" value="Genomic_DNA"/>
</dbReference>
<feature type="compositionally biased region" description="Basic and acidic residues" evidence="2">
    <location>
        <begin position="179"/>
        <end position="193"/>
    </location>
</feature>
<name>A0ABD3TVD8_9LAMI</name>
<dbReference type="GO" id="GO:0005634">
    <property type="term" value="C:nucleus"/>
    <property type="evidence" value="ECO:0007669"/>
    <property type="project" value="UniProtKB-SubCell"/>
</dbReference>
<feature type="compositionally biased region" description="Polar residues" evidence="2">
    <location>
        <begin position="430"/>
        <end position="440"/>
    </location>
</feature>
<comment type="subcellular location">
    <subcellularLocation>
        <location evidence="1">Nucleus</location>
    </subcellularLocation>
</comment>
<accession>A0ABD3TVD8</accession>
<feature type="compositionally biased region" description="Polar residues" evidence="2">
    <location>
        <begin position="646"/>
        <end position="663"/>
    </location>
</feature>
<feature type="region of interest" description="Disordered" evidence="2">
    <location>
        <begin position="150"/>
        <end position="229"/>
    </location>
</feature>
<feature type="compositionally biased region" description="Polar residues" evidence="2">
    <location>
        <begin position="459"/>
        <end position="470"/>
    </location>
</feature>
<evidence type="ECO:0000313" key="5">
    <source>
        <dbReference type="Proteomes" id="UP001634393"/>
    </source>
</evidence>
<evidence type="ECO:0000256" key="1">
    <source>
        <dbReference type="PROSITE-ProRule" id="PRU00649"/>
    </source>
</evidence>
<feature type="region of interest" description="Disordered" evidence="2">
    <location>
        <begin position="627"/>
        <end position="663"/>
    </location>
</feature>
<dbReference type="Proteomes" id="UP001634393">
    <property type="component" value="Unassembled WGS sequence"/>
</dbReference>
<comment type="caution">
    <text evidence="4">The sequence shown here is derived from an EMBL/GenBank/DDBJ whole genome shotgun (WGS) entry which is preliminary data.</text>
</comment>
<feature type="domain" description="TFIIS N-terminal" evidence="3">
    <location>
        <begin position="56"/>
        <end position="136"/>
    </location>
</feature>
<keyword evidence="5" id="KW-1185">Reference proteome</keyword>
<feature type="compositionally biased region" description="Basic and acidic residues" evidence="2">
    <location>
        <begin position="826"/>
        <end position="844"/>
    </location>
</feature>
<keyword evidence="1" id="KW-0539">Nucleus</keyword>
<dbReference type="PANTHER" id="PTHR47292">
    <property type="entry name" value="TRANSCRIPTION ELONGATION FACTOR (TFIIS) FAMILY PROTEIN-RELATED"/>
    <property type="match status" value="1"/>
</dbReference>
<dbReference type="InterPro" id="IPR035441">
    <property type="entry name" value="TFIIS/LEDGF_dom_sf"/>
</dbReference>
<feature type="region of interest" description="Disordered" evidence="2">
    <location>
        <begin position="810"/>
        <end position="844"/>
    </location>
</feature>
<dbReference type="AlphaFoldDB" id="A0ABD3TVD8"/>
<protein>
    <recommendedName>
        <fullName evidence="3">TFIIS N-terminal domain-containing protein</fullName>
    </recommendedName>
</protein>